<feature type="transmembrane region" description="Helical" evidence="2">
    <location>
        <begin position="446"/>
        <end position="469"/>
    </location>
</feature>
<evidence type="ECO:0000256" key="2">
    <source>
        <dbReference type="SAM" id="Phobius"/>
    </source>
</evidence>
<comment type="caution">
    <text evidence="3">The sequence shown here is derived from an EMBL/GenBank/DDBJ whole genome shotgun (WGS) entry which is preliminary data.</text>
</comment>
<dbReference type="GO" id="GO:0008233">
    <property type="term" value="F:peptidase activity"/>
    <property type="evidence" value="ECO:0007669"/>
    <property type="project" value="InterPro"/>
</dbReference>
<feature type="transmembrane region" description="Helical" evidence="2">
    <location>
        <begin position="517"/>
        <end position="543"/>
    </location>
</feature>
<evidence type="ECO:0000313" key="4">
    <source>
        <dbReference type="Proteomes" id="UP000569914"/>
    </source>
</evidence>
<feature type="transmembrane region" description="Helical" evidence="2">
    <location>
        <begin position="30"/>
        <end position="49"/>
    </location>
</feature>
<keyword evidence="2" id="KW-1133">Transmembrane helix</keyword>
<keyword evidence="4" id="KW-1185">Reference proteome</keyword>
<feature type="transmembrane region" description="Helical" evidence="2">
    <location>
        <begin position="375"/>
        <end position="396"/>
    </location>
</feature>
<evidence type="ECO:0008006" key="5">
    <source>
        <dbReference type="Google" id="ProtNLM"/>
    </source>
</evidence>
<evidence type="ECO:0000313" key="3">
    <source>
        <dbReference type="EMBL" id="NYE69531.1"/>
    </source>
</evidence>
<protein>
    <recommendedName>
        <fullName evidence="5">Protease prsW family protein</fullName>
    </recommendedName>
</protein>
<feature type="transmembrane region" description="Helical" evidence="2">
    <location>
        <begin position="408"/>
        <end position="426"/>
    </location>
</feature>
<feature type="transmembrane region" description="Helical" evidence="2">
    <location>
        <begin position="6"/>
        <end position="23"/>
    </location>
</feature>
<feature type="transmembrane region" description="Helical" evidence="2">
    <location>
        <begin position="173"/>
        <end position="195"/>
    </location>
</feature>
<keyword evidence="2" id="KW-0812">Transmembrane</keyword>
<dbReference type="AlphaFoldDB" id="A0A7Y9I3V1"/>
<dbReference type="RefSeq" id="WP_179748367.1">
    <property type="nucleotide sequence ID" value="NZ_JACCBU010000001.1"/>
</dbReference>
<gene>
    <name evidence="3" type="ORF">BKA15_000860</name>
</gene>
<feature type="transmembrane region" description="Helical" evidence="2">
    <location>
        <begin position="248"/>
        <end position="268"/>
    </location>
</feature>
<evidence type="ECO:0000256" key="1">
    <source>
        <dbReference type="SAM" id="MobiDB-lite"/>
    </source>
</evidence>
<name>A0A7Y9I3V1_9ACTN</name>
<accession>A0A7Y9I3V1</accession>
<keyword evidence="2" id="KW-0472">Membrane</keyword>
<dbReference type="Proteomes" id="UP000569914">
    <property type="component" value="Unassembled WGS sequence"/>
</dbReference>
<organism evidence="3 4">
    <name type="scientific">Microlunatus parietis</name>
    <dbReference type="NCBI Taxonomy" id="682979"/>
    <lineage>
        <taxon>Bacteria</taxon>
        <taxon>Bacillati</taxon>
        <taxon>Actinomycetota</taxon>
        <taxon>Actinomycetes</taxon>
        <taxon>Propionibacteriales</taxon>
        <taxon>Propionibacteriaceae</taxon>
        <taxon>Microlunatus</taxon>
    </lineage>
</organism>
<dbReference type="EMBL" id="JACCBU010000001">
    <property type="protein sequence ID" value="NYE69531.1"/>
    <property type="molecule type" value="Genomic_DNA"/>
</dbReference>
<proteinExistence type="predicted"/>
<dbReference type="Pfam" id="PF13367">
    <property type="entry name" value="PrsW-protease"/>
    <property type="match status" value="1"/>
</dbReference>
<sequence>MVLLMIIAAGYGVIQLALLGSATRSVRVSTLLLAAMAGAYACGAVALIGELGWTHLVAMITGDRLHEVIRTASHTVDPFTEELVKVVPLIVIALLARRLHKQWGVTDYLLLGAAIGTGFAWMEAMLRFAGAASRAIGDSSGGFLLPSLAPPQITGLGPTLLTWLPPPVRTADILGLAGAAVNLHLVWTALAGLGLGLLVRMRGWWRLLGLAPLLYASVDHAVNNYAIVSHHEGFVEWLLSVAEALRNLLPFLVLVGLVLAVGIDLFLLRSARRETEHLVTRAERSSKAGAFVLFRYATFGPPWSALVALRFALARRSVRYARAATPDQAPPLEATVREIAVMIDSSFDRAAWQGDRLRELRPSVDPVKLITNWRVVLWLILGVPLFLYFVVGAVPATGGLQNLMESRAVFLGVVALTVIAILYGAWQLVRLIMELRQRDHGGWGEAVLRAGLRISIGAAALLGGTGAVIRALTGTEGSGRALDTYHILEALGQALLAVGILMALAGLFVMFPPGGALVLAGGGVLAEGVAIAGILKIAAVLGLSGIALMAAAQNGGHGGGGGGTPGNNQAQNKQFKDAVRAANRDRDKPLTRDQIRRVHEEISGENLGYHEIIETIKAMFP</sequence>
<feature type="transmembrane region" description="Helical" evidence="2">
    <location>
        <begin position="108"/>
        <end position="129"/>
    </location>
</feature>
<reference evidence="3 4" key="1">
    <citation type="submission" date="2020-07" db="EMBL/GenBank/DDBJ databases">
        <title>Sequencing the genomes of 1000 actinobacteria strains.</title>
        <authorList>
            <person name="Klenk H.-P."/>
        </authorList>
    </citation>
    <scope>NUCLEOTIDE SEQUENCE [LARGE SCALE GENOMIC DNA]</scope>
    <source>
        <strain evidence="3 4">DSM 22083</strain>
    </source>
</reference>
<feature type="region of interest" description="Disordered" evidence="1">
    <location>
        <begin position="557"/>
        <end position="589"/>
    </location>
</feature>
<feature type="compositionally biased region" description="Basic and acidic residues" evidence="1">
    <location>
        <begin position="574"/>
        <end position="589"/>
    </location>
</feature>
<dbReference type="InterPro" id="IPR026898">
    <property type="entry name" value="PrsW"/>
</dbReference>
<feature type="transmembrane region" description="Helical" evidence="2">
    <location>
        <begin position="289"/>
        <end position="313"/>
    </location>
</feature>
<feature type="transmembrane region" description="Helical" evidence="2">
    <location>
        <begin position="490"/>
        <end position="511"/>
    </location>
</feature>